<keyword evidence="7" id="KW-0479">Metal-binding</keyword>
<feature type="transmembrane region" description="Helical" evidence="13">
    <location>
        <begin position="179"/>
        <end position="196"/>
    </location>
</feature>
<evidence type="ECO:0000256" key="9">
    <source>
        <dbReference type="ARBA" id="ARBA00022833"/>
    </source>
</evidence>
<name>A0A172TKF3_9BACL</name>
<evidence type="ECO:0000256" key="12">
    <source>
        <dbReference type="ARBA" id="ARBA00023136"/>
    </source>
</evidence>
<protein>
    <submittedName>
        <fullName evidence="15">Zinc metalloprotease</fullName>
    </submittedName>
</protein>
<keyword evidence="4" id="KW-1003">Cell membrane</keyword>
<evidence type="ECO:0000256" key="5">
    <source>
        <dbReference type="ARBA" id="ARBA00022670"/>
    </source>
</evidence>
<comment type="subcellular location">
    <subcellularLocation>
        <location evidence="2">Cell membrane</location>
        <topology evidence="2">Multi-pass membrane protein</topology>
    </subcellularLocation>
</comment>
<organism evidence="15 16">
    <name type="scientific">Paenibacillus swuensis</name>
    <dbReference type="NCBI Taxonomy" id="1178515"/>
    <lineage>
        <taxon>Bacteria</taxon>
        <taxon>Bacillati</taxon>
        <taxon>Bacillota</taxon>
        <taxon>Bacilli</taxon>
        <taxon>Bacillales</taxon>
        <taxon>Paenibacillaceae</taxon>
        <taxon>Paenibacillus</taxon>
    </lineage>
</organism>
<dbReference type="CDD" id="cd06158">
    <property type="entry name" value="S2P-M50_like_1"/>
    <property type="match status" value="1"/>
</dbReference>
<evidence type="ECO:0000313" key="16">
    <source>
        <dbReference type="Proteomes" id="UP000076927"/>
    </source>
</evidence>
<evidence type="ECO:0000256" key="11">
    <source>
        <dbReference type="ARBA" id="ARBA00023049"/>
    </source>
</evidence>
<dbReference type="STRING" id="1178515.SY83_14635"/>
<sequence>MDSANFFRFPIEEWPFVLLSLAIGLSVHEFAHAYTAWKFGDPTAKDRGRVTLNPMAHLDIFGTILIFIAGFGWAKPVPVNRSYFKKPRMMSIFVSLAGPVSNLLIVFIGLFLFYLLDYLGAIENLSTGSITALVTFFKYLISLNITLFLFNLIPLPPLDGYRIIEDLAPQPIRAKMSQYEHWGAFIFLLLVFIPPLSRVTIVPLFSLSDHILLLFGNIIGSIFGM</sequence>
<evidence type="ECO:0000256" key="2">
    <source>
        <dbReference type="ARBA" id="ARBA00004651"/>
    </source>
</evidence>
<dbReference type="AlphaFoldDB" id="A0A172TKF3"/>
<reference evidence="15 16" key="1">
    <citation type="submission" date="2015-01" db="EMBL/GenBank/DDBJ databases">
        <title>Paenibacillus swuensis/DY6/whole genome sequencing.</title>
        <authorList>
            <person name="Kim M.K."/>
            <person name="Srinivasan S."/>
            <person name="Lee J.-J."/>
        </authorList>
    </citation>
    <scope>NUCLEOTIDE SEQUENCE [LARGE SCALE GENOMIC DNA]</scope>
    <source>
        <strain evidence="15 16">DY6</strain>
    </source>
</reference>
<evidence type="ECO:0000256" key="3">
    <source>
        <dbReference type="ARBA" id="ARBA00007931"/>
    </source>
</evidence>
<comment type="similarity">
    <text evidence="3">Belongs to the peptidase M50B family.</text>
</comment>
<dbReference type="InterPro" id="IPR008915">
    <property type="entry name" value="Peptidase_M50"/>
</dbReference>
<dbReference type="PANTHER" id="PTHR35864:SF1">
    <property type="entry name" value="ZINC METALLOPROTEASE YWHC-RELATED"/>
    <property type="match status" value="1"/>
</dbReference>
<feature type="transmembrane region" description="Helical" evidence="13">
    <location>
        <begin position="136"/>
        <end position="158"/>
    </location>
</feature>
<keyword evidence="12 13" id="KW-0472">Membrane</keyword>
<proteinExistence type="inferred from homology"/>
<dbReference type="GO" id="GO:0008237">
    <property type="term" value="F:metallopeptidase activity"/>
    <property type="evidence" value="ECO:0007669"/>
    <property type="project" value="UniProtKB-KW"/>
</dbReference>
<evidence type="ECO:0000256" key="6">
    <source>
        <dbReference type="ARBA" id="ARBA00022692"/>
    </source>
</evidence>
<dbReference type="InterPro" id="IPR052348">
    <property type="entry name" value="Metallopeptidase_M50B"/>
</dbReference>
<dbReference type="GO" id="GO:0005886">
    <property type="term" value="C:plasma membrane"/>
    <property type="evidence" value="ECO:0007669"/>
    <property type="project" value="UniProtKB-SubCell"/>
</dbReference>
<dbReference type="InterPro" id="IPR044537">
    <property type="entry name" value="Rip2-like"/>
</dbReference>
<keyword evidence="11 15" id="KW-0482">Metalloprotease</keyword>
<keyword evidence="5 15" id="KW-0645">Protease</keyword>
<comment type="cofactor">
    <cofactor evidence="1">
        <name>Zn(2+)</name>
        <dbReference type="ChEBI" id="CHEBI:29105"/>
    </cofactor>
</comment>
<dbReference type="Pfam" id="PF02163">
    <property type="entry name" value="Peptidase_M50"/>
    <property type="match status" value="1"/>
</dbReference>
<evidence type="ECO:0000256" key="8">
    <source>
        <dbReference type="ARBA" id="ARBA00022801"/>
    </source>
</evidence>
<keyword evidence="8" id="KW-0378">Hydrolase</keyword>
<evidence type="ECO:0000259" key="14">
    <source>
        <dbReference type="Pfam" id="PF02163"/>
    </source>
</evidence>
<keyword evidence="9" id="KW-0862">Zinc</keyword>
<keyword evidence="6 13" id="KW-0812">Transmembrane</keyword>
<feature type="transmembrane region" description="Helical" evidence="13">
    <location>
        <begin position="93"/>
        <end position="116"/>
    </location>
</feature>
<feature type="transmembrane region" description="Helical" evidence="13">
    <location>
        <begin position="55"/>
        <end position="73"/>
    </location>
</feature>
<dbReference type="GO" id="GO:0046872">
    <property type="term" value="F:metal ion binding"/>
    <property type="evidence" value="ECO:0007669"/>
    <property type="project" value="UniProtKB-KW"/>
</dbReference>
<dbReference type="PANTHER" id="PTHR35864">
    <property type="entry name" value="ZINC METALLOPROTEASE MJ0611-RELATED"/>
    <property type="match status" value="1"/>
</dbReference>
<dbReference type="Proteomes" id="UP000076927">
    <property type="component" value="Chromosome"/>
</dbReference>
<feature type="domain" description="Peptidase M50" evidence="14">
    <location>
        <begin position="17"/>
        <end position="186"/>
    </location>
</feature>
<evidence type="ECO:0000256" key="4">
    <source>
        <dbReference type="ARBA" id="ARBA00022475"/>
    </source>
</evidence>
<evidence type="ECO:0000256" key="1">
    <source>
        <dbReference type="ARBA" id="ARBA00001947"/>
    </source>
</evidence>
<dbReference type="RefSeq" id="WP_068607708.1">
    <property type="nucleotide sequence ID" value="NZ_CP011388.1"/>
</dbReference>
<dbReference type="OrthoDB" id="9800627at2"/>
<keyword evidence="16" id="KW-1185">Reference proteome</keyword>
<evidence type="ECO:0000256" key="10">
    <source>
        <dbReference type="ARBA" id="ARBA00022989"/>
    </source>
</evidence>
<dbReference type="PATRIC" id="fig|1178515.4.peg.2939"/>
<keyword evidence="10 13" id="KW-1133">Transmembrane helix</keyword>
<dbReference type="KEGG" id="pswu:SY83_14635"/>
<dbReference type="EMBL" id="CP011388">
    <property type="protein sequence ID" value="ANE47297.1"/>
    <property type="molecule type" value="Genomic_DNA"/>
</dbReference>
<evidence type="ECO:0000256" key="7">
    <source>
        <dbReference type="ARBA" id="ARBA00022723"/>
    </source>
</evidence>
<evidence type="ECO:0000313" key="15">
    <source>
        <dbReference type="EMBL" id="ANE47297.1"/>
    </source>
</evidence>
<accession>A0A172TKF3</accession>
<evidence type="ECO:0000256" key="13">
    <source>
        <dbReference type="SAM" id="Phobius"/>
    </source>
</evidence>
<gene>
    <name evidence="15" type="ORF">SY83_14635</name>
</gene>
<dbReference type="GO" id="GO:0006508">
    <property type="term" value="P:proteolysis"/>
    <property type="evidence" value="ECO:0007669"/>
    <property type="project" value="UniProtKB-KW"/>
</dbReference>